<sequence>MSALARLNPTPVRGPPPPPSAAAAGTSRGNQRTDTPPSSRGSSSSASSAAKGKSRASEPGDSAGTSAASSPIPEARNGAGKVLSLEHALVEARSRFLGQPLQCPLKINGVECDAELASIDNLARHVQVHFENLKRRPPKLKYSGAWIDRSCSKTEAYPRLSMHFNKSHKSALSDDMLRRPTAPFKPELPELPPLPATVPSYLVSCPPARPNRGGTNTPRWNKTKYPVHEEYPKEYHMLPDPSVLRHSNRKLLSSDIFPSRSDIDDEPADVSVMSTPMKMGSIPPQRTPSHRPKTPVPSANYYRRLPPLPNAPGRPLTTVSGRPLRLAAIPEPILPADAKARPWRIGHEDEELPVPSLSRKGKAPLRLHPVDERTEVRLVQVPEDFFREARVANEAAMVVAKGREAAAAASAGVIAASESTPVDSAAADSNGKGKRKLATEAAEAADVAAAKQPKRNVEVEDIELAAEKFAFDKTGRLFGIDFAKHKDAFISMHYHTAKAKRNGV</sequence>
<dbReference type="EMBL" id="JBBXJM010000005">
    <property type="protein sequence ID" value="KAL1407691.1"/>
    <property type="molecule type" value="Genomic_DNA"/>
</dbReference>
<evidence type="ECO:0000313" key="2">
    <source>
        <dbReference type="EMBL" id="KAL1407691.1"/>
    </source>
</evidence>
<dbReference type="Proteomes" id="UP001565368">
    <property type="component" value="Unassembled WGS sequence"/>
</dbReference>
<reference evidence="2 3" key="1">
    <citation type="submission" date="2023-08" db="EMBL/GenBank/DDBJ databases">
        <title>Annotated Genome Sequence of Vanrija albida AlHP1.</title>
        <authorList>
            <person name="Herzog R."/>
        </authorList>
    </citation>
    <scope>NUCLEOTIDE SEQUENCE [LARGE SCALE GENOMIC DNA]</scope>
    <source>
        <strain evidence="2 3">AlHP1</strain>
    </source>
</reference>
<protein>
    <recommendedName>
        <fullName evidence="4">C2H2-type domain-containing protein</fullName>
    </recommendedName>
</protein>
<organism evidence="2 3">
    <name type="scientific">Vanrija albida</name>
    <dbReference type="NCBI Taxonomy" id="181172"/>
    <lineage>
        <taxon>Eukaryota</taxon>
        <taxon>Fungi</taxon>
        <taxon>Dikarya</taxon>
        <taxon>Basidiomycota</taxon>
        <taxon>Agaricomycotina</taxon>
        <taxon>Tremellomycetes</taxon>
        <taxon>Trichosporonales</taxon>
        <taxon>Trichosporonaceae</taxon>
        <taxon>Vanrija</taxon>
    </lineage>
</organism>
<keyword evidence="3" id="KW-1185">Reference proteome</keyword>
<dbReference type="RefSeq" id="XP_069207635.1">
    <property type="nucleotide sequence ID" value="XM_069355564.1"/>
</dbReference>
<comment type="caution">
    <text evidence="2">The sequence shown here is derived from an EMBL/GenBank/DDBJ whole genome shotgun (WGS) entry which is preliminary data.</text>
</comment>
<feature type="compositionally biased region" description="Low complexity" evidence="1">
    <location>
        <begin position="38"/>
        <end position="51"/>
    </location>
</feature>
<evidence type="ECO:0000313" key="3">
    <source>
        <dbReference type="Proteomes" id="UP001565368"/>
    </source>
</evidence>
<accession>A0ABR3PZ06</accession>
<name>A0ABR3PZ06_9TREE</name>
<feature type="region of interest" description="Disordered" evidence="1">
    <location>
        <begin position="1"/>
        <end position="75"/>
    </location>
</feature>
<dbReference type="GeneID" id="95988167"/>
<proteinExistence type="predicted"/>
<gene>
    <name evidence="2" type="ORF">Q8F55_007124</name>
</gene>
<evidence type="ECO:0008006" key="4">
    <source>
        <dbReference type="Google" id="ProtNLM"/>
    </source>
</evidence>
<evidence type="ECO:0000256" key="1">
    <source>
        <dbReference type="SAM" id="MobiDB-lite"/>
    </source>
</evidence>